<proteinExistence type="predicted"/>
<sequence length="311" mass="36355">MEQQNTFNDFAESTLHPFAEQFPIQFIQGKNKCHIAYRHFKHSPLSSKVVVLVNGRAENILKWTEPAWEFFQKGYDVLVVDHRGQGCSQRLLKNRHKGYVDEFRFYVDDLNIVMKNFKKEFHYEQEFMVGHSLGALISAFYLANCDHDIKKAVFVAPFFEMPSKYPIRDAFMVNLMLILGQGDRYIFGQTNYVPRDPENNALSHSKERIVWQNTLMDRFPDLALGGVTFRWVHLCWQAHHTLPTILGRIEIPVEVFEAGQEKVVDNTHLAHFVDLLPNGTLKKMPQAKHEILFEEDTIRNEAFNEIFKFFA</sequence>
<dbReference type="Gene3D" id="3.40.50.1820">
    <property type="entry name" value="alpha/beta hydrolase"/>
    <property type="match status" value="1"/>
</dbReference>
<evidence type="ECO:0000259" key="1">
    <source>
        <dbReference type="Pfam" id="PF12146"/>
    </source>
</evidence>
<dbReference type="SUPFAM" id="SSF53474">
    <property type="entry name" value="alpha/beta-Hydrolases"/>
    <property type="match status" value="1"/>
</dbReference>
<dbReference type="InterPro" id="IPR029058">
    <property type="entry name" value="AB_hydrolase_fold"/>
</dbReference>
<evidence type="ECO:0000313" key="2">
    <source>
        <dbReference type="EMBL" id="VEJ09309.1"/>
    </source>
</evidence>
<dbReference type="RefSeq" id="WP_126599131.1">
    <property type="nucleotide sequence ID" value="NZ_LR134510.1"/>
</dbReference>
<dbReference type="Pfam" id="PF12146">
    <property type="entry name" value="Hydrolase_4"/>
    <property type="match status" value="1"/>
</dbReference>
<dbReference type="InterPro" id="IPR022742">
    <property type="entry name" value="Hydrolase_4"/>
</dbReference>
<dbReference type="Proteomes" id="UP000279799">
    <property type="component" value="Chromosome"/>
</dbReference>
<gene>
    <name evidence="2" type="ORF">NCTC12871_00758</name>
</gene>
<protein>
    <submittedName>
        <fullName evidence="2">Lysophospholipase</fullName>
        <ecNumber evidence="2">3.1.1.5</ecNumber>
    </submittedName>
</protein>
<name>A0A448TTJ5_9PAST</name>
<dbReference type="PANTHER" id="PTHR11614">
    <property type="entry name" value="PHOSPHOLIPASE-RELATED"/>
    <property type="match status" value="1"/>
</dbReference>
<dbReference type="OrthoDB" id="9788260at2"/>
<dbReference type="KEGG" id="adp:NCTC12871_00758"/>
<reference evidence="2 3" key="1">
    <citation type="submission" date="2018-12" db="EMBL/GenBank/DDBJ databases">
        <authorList>
            <consortium name="Pathogen Informatics"/>
        </authorList>
    </citation>
    <scope>NUCLEOTIDE SEQUENCE [LARGE SCALE GENOMIC DNA]</scope>
    <source>
        <strain evidence="2 3">NCTC12871</strain>
    </source>
</reference>
<dbReference type="AlphaFoldDB" id="A0A448TTJ5"/>
<keyword evidence="2" id="KW-0378">Hydrolase</keyword>
<feature type="domain" description="Serine aminopeptidase S33" evidence="1">
    <location>
        <begin position="48"/>
        <end position="296"/>
    </location>
</feature>
<dbReference type="EMBL" id="LR134510">
    <property type="protein sequence ID" value="VEJ09309.1"/>
    <property type="molecule type" value="Genomic_DNA"/>
</dbReference>
<accession>A0A448TTJ5</accession>
<dbReference type="InterPro" id="IPR051044">
    <property type="entry name" value="MAG_DAG_Lipase"/>
</dbReference>
<dbReference type="GO" id="GO:0004622">
    <property type="term" value="F:phosphatidylcholine lysophospholipase activity"/>
    <property type="evidence" value="ECO:0007669"/>
    <property type="project" value="UniProtKB-EC"/>
</dbReference>
<organism evidence="2 3">
    <name type="scientific">Actinobacillus delphinicola</name>
    <dbReference type="NCBI Taxonomy" id="51161"/>
    <lineage>
        <taxon>Bacteria</taxon>
        <taxon>Pseudomonadati</taxon>
        <taxon>Pseudomonadota</taxon>
        <taxon>Gammaproteobacteria</taxon>
        <taxon>Pasteurellales</taxon>
        <taxon>Pasteurellaceae</taxon>
        <taxon>Actinobacillus</taxon>
    </lineage>
</organism>
<dbReference type="EC" id="3.1.1.5" evidence="2"/>
<keyword evidence="3" id="KW-1185">Reference proteome</keyword>
<evidence type="ECO:0000313" key="3">
    <source>
        <dbReference type="Proteomes" id="UP000279799"/>
    </source>
</evidence>